<dbReference type="Proteomes" id="UP000555103">
    <property type="component" value="Unassembled WGS sequence"/>
</dbReference>
<feature type="domain" description="YknX-like C-terminal permuted SH3-like" evidence="5">
    <location>
        <begin position="291"/>
        <end position="357"/>
    </location>
</feature>
<evidence type="ECO:0000256" key="1">
    <source>
        <dbReference type="ARBA" id="ARBA00009477"/>
    </source>
</evidence>
<dbReference type="SUPFAM" id="SSF111369">
    <property type="entry name" value="HlyD-like secretion proteins"/>
    <property type="match status" value="1"/>
</dbReference>
<dbReference type="InterPro" id="IPR058625">
    <property type="entry name" value="MdtA-like_BSH"/>
</dbReference>
<feature type="domain" description="Multidrug resistance protein MdtA-like barrel-sandwich hybrid" evidence="3">
    <location>
        <begin position="80"/>
        <end position="196"/>
    </location>
</feature>
<dbReference type="Gene3D" id="1.10.287.470">
    <property type="entry name" value="Helix hairpin bin"/>
    <property type="match status" value="1"/>
</dbReference>
<evidence type="ECO:0000259" key="4">
    <source>
        <dbReference type="Pfam" id="PF25954"/>
    </source>
</evidence>
<dbReference type="InterPro" id="IPR058637">
    <property type="entry name" value="YknX-like_C"/>
</dbReference>
<feature type="domain" description="CusB-like beta-barrel" evidence="4">
    <location>
        <begin position="212"/>
        <end position="283"/>
    </location>
</feature>
<organism evidence="6 7">
    <name type="scientific">Dysgonomonas hofstadii</name>
    <dbReference type="NCBI Taxonomy" id="637886"/>
    <lineage>
        <taxon>Bacteria</taxon>
        <taxon>Pseudomonadati</taxon>
        <taxon>Bacteroidota</taxon>
        <taxon>Bacteroidia</taxon>
        <taxon>Bacteroidales</taxon>
        <taxon>Dysgonomonadaceae</taxon>
        <taxon>Dysgonomonas</taxon>
    </lineage>
</organism>
<dbReference type="AlphaFoldDB" id="A0A840CJA0"/>
<dbReference type="GO" id="GO:1990281">
    <property type="term" value="C:efflux pump complex"/>
    <property type="evidence" value="ECO:0007669"/>
    <property type="project" value="TreeGrafter"/>
</dbReference>
<dbReference type="InterPro" id="IPR058792">
    <property type="entry name" value="Beta-barrel_RND_2"/>
</dbReference>
<feature type="coiled-coil region" evidence="2">
    <location>
        <begin position="150"/>
        <end position="177"/>
    </location>
</feature>
<dbReference type="Pfam" id="PF25989">
    <property type="entry name" value="YknX_C"/>
    <property type="match status" value="1"/>
</dbReference>
<dbReference type="Gene3D" id="2.40.50.100">
    <property type="match status" value="1"/>
</dbReference>
<evidence type="ECO:0000259" key="5">
    <source>
        <dbReference type="Pfam" id="PF25989"/>
    </source>
</evidence>
<dbReference type="InterPro" id="IPR006143">
    <property type="entry name" value="RND_pump_MFP"/>
</dbReference>
<name>A0A840CJA0_9BACT</name>
<dbReference type="GO" id="GO:0015562">
    <property type="term" value="F:efflux transmembrane transporter activity"/>
    <property type="evidence" value="ECO:0007669"/>
    <property type="project" value="TreeGrafter"/>
</dbReference>
<proteinExistence type="inferred from homology"/>
<keyword evidence="7" id="KW-1185">Reference proteome</keyword>
<comment type="caution">
    <text evidence="6">The sequence shown here is derived from an EMBL/GenBank/DDBJ whole genome shotgun (WGS) entry which is preliminary data.</text>
</comment>
<dbReference type="RefSeq" id="WP_183306179.1">
    <property type="nucleotide sequence ID" value="NZ_JACIEP010000003.1"/>
</dbReference>
<gene>
    <name evidence="6" type="ORF">GGR21_001130</name>
</gene>
<comment type="similarity">
    <text evidence="1">Belongs to the membrane fusion protein (MFP) (TC 8.A.1) family.</text>
</comment>
<evidence type="ECO:0000256" key="2">
    <source>
        <dbReference type="SAM" id="Coils"/>
    </source>
</evidence>
<evidence type="ECO:0000313" key="7">
    <source>
        <dbReference type="Proteomes" id="UP000555103"/>
    </source>
</evidence>
<evidence type="ECO:0000313" key="6">
    <source>
        <dbReference type="EMBL" id="MBB4035241.1"/>
    </source>
</evidence>
<dbReference type="Gene3D" id="2.40.30.170">
    <property type="match status" value="1"/>
</dbReference>
<evidence type="ECO:0000259" key="3">
    <source>
        <dbReference type="Pfam" id="PF25917"/>
    </source>
</evidence>
<dbReference type="Pfam" id="PF25954">
    <property type="entry name" value="Beta-barrel_RND_2"/>
    <property type="match status" value="1"/>
</dbReference>
<protein>
    <submittedName>
        <fullName evidence="6">Membrane fusion protein (Multidrug efflux system)</fullName>
    </submittedName>
</protein>
<dbReference type="Gene3D" id="2.40.420.20">
    <property type="match status" value="1"/>
</dbReference>
<dbReference type="Pfam" id="PF25917">
    <property type="entry name" value="BSH_RND"/>
    <property type="match status" value="1"/>
</dbReference>
<keyword evidence="2" id="KW-0175">Coiled coil</keyword>
<dbReference type="PANTHER" id="PTHR30469:SF36">
    <property type="entry name" value="BLL3903 PROTEIN"/>
    <property type="match status" value="1"/>
</dbReference>
<dbReference type="PANTHER" id="PTHR30469">
    <property type="entry name" value="MULTIDRUG RESISTANCE PROTEIN MDTA"/>
    <property type="match status" value="1"/>
</dbReference>
<dbReference type="NCBIfam" id="TIGR01730">
    <property type="entry name" value="RND_mfp"/>
    <property type="match status" value="1"/>
</dbReference>
<reference evidence="6 7" key="1">
    <citation type="submission" date="2020-08" db="EMBL/GenBank/DDBJ databases">
        <title>Genomic Encyclopedia of Type Strains, Phase IV (KMG-IV): sequencing the most valuable type-strain genomes for metagenomic binning, comparative biology and taxonomic classification.</title>
        <authorList>
            <person name="Goeker M."/>
        </authorList>
    </citation>
    <scope>NUCLEOTIDE SEQUENCE [LARGE SCALE GENOMIC DNA]</scope>
    <source>
        <strain evidence="6 7">DSM 104969</strain>
    </source>
</reference>
<sequence>MNKKTRIALIVVIVLFIAGMALYPKISAWMSADNNPSSSSGTENGGSGRRSLNVNAQILRFENLTDEIRTKGLLIPDEEVDLSFETSGKITEIHFNEGSAVKKGQLLAKVNDKPLQAELKKLEAQIPLAQDRVFRQKALLAKDAVSQEAYESVNTELEKLMADIELVKSRILQTELRAPFDGIIGLRLISEGTYASPTTIVSRLTKISPLKIEFSVNEAYVNNVKAGTPLTFTIDNDMSTYHASVYAVESNLDRSTLTLKARALYPNPGGRLKPGLSTNINIKLQEIKNTIVIPSLSTIAEMGRDIAYVYKNGKAQQVELRKGMRTASSIQVINGLNAGDTLLVTGVMQLRDGAPVVIDNFVDNVSN</sequence>
<dbReference type="EMBL" id="JACIEP010000003">
    <property type="protein sequence ID" value="MBB4035241.1"/>
    <property type="molecule type" value="Genomic_DNA"/>
</dbReference>
<accession>A0A840CJA0</accession>